<dbReference type="Gene3D" id="1.20.140.150">
    <property type="match status" value="1"/>
</dbReference>
<organism evidence="2 3">
    <name type="scientific">Dreissena polymorpha</name>
    <name type="common">Zebra mussel</name>
    <name type="synonym">Mytilus polymorpha</name>
    <dbReference type="NCBI Taxonomy" id="45954"/>
    <lineage>
        <taxon>Eukaryota</taxon>
        <taxon>Metazoa</taxon>
        <taxon>Spiralia</taxon>
        <taxon>Lophotrochozoa</taxon>
        <taxon>Mollusca</taxon>
        <taxon>Bivalvia</taxon>
        <taxon>Autobranchia</taxon>
        <taxon>Heteroconchia</taxon>
        <taxon>Euheterodonta</taxon>
        <taxon>Imparidentia</taxon>
        <taxon>Neoheterodontei</taxon>
        <taxon>Myida</taxon>
        <taxon>Dreissenoidea</taxon>
        <taxon>Dreissenidae</taxon>
        <taxon>Dreissena</taxon>
    </lineage>
</organism>
<keyword evidence="3" id="KW-1185">Reference proteome</keyword>
<feature type="transmembrane region" description="Helical" evidence="1">
    <location>
        <begin position="9"/>
        <end position="31"/>
    </location>
</feature>
<keyword evidence="1" id="KW-1133">Transmembrane helix</keyword>
<keyword evidence="1" id="KW-0472">Membrane</keyword>
<accession>A0A9D4N0M4</accession>
<feature type="transmembrane region" description="Helical" evidence="1">
    <location>
        <begin position="124"/>
        <end position="145"/>
    </location>
</feature>
<sequence length="226" mass="24817">MQCSPFRMLVIVLAIFSIGFHLTGIIAPAWLRMSMEIHTDLKDSSVEVHIGLWFNIICQNGGMAKDCVTMFTFGNMDSDGETPAMNFEVIKALVMTGESMCLLGFVLVLIHFHRENNLNPSQALAVLAALVFFVCALIVFGAVGIQGYRNQTFVDTTTSLYTSSNGQISFEIYFPWALLVSGIGAALALFAAMAVSIHVCCYKPQHRGDVVYSANYTSSPQTEPMY</sequence>
<evidence type="ECO:0008006" key="4">
    <source>
        <dbReference type="Google" id="ProtNLM"/>
    </source>
</evidence>
<comment type="caution">
    <text evidence="2">The sequence shown here is derived from an EMBL/GenBank/DDBJ whole genome shotgun (WGS) entry which is preliminary data.</text>
</comment>
<feature type="transmembrane region" description="Helical" evidence="1">
    <location>
        <begin position="92"/>
        <end position="112"/>
    </location>
</feature>
<protein>
    <recommendedName>
        <fullName evidence="4">Claudin</fullName>
    </recommendedName>
</protein>
<dbReference type="Proteomes" id="UP000828390">
    <property type="component" value="Unassembled WGS sequence"/>
</dbReference>
<reference evidence="2" key="1">
    <citation type="journal article" date="2019" name="bioRxiv">
        <title>The Genome of the Zebra Mussel, Dreissena polymorpha: A Resource for Invasive Species Research.</title>
        <authorList>
            <person name="McCartney M.A."/>
            <person name="Auch B."/>
            <person name="Kono T."/>
            <person name="Mallez S."/>
            <person name="Zhang Y."/>
            <person name="Obille A."/>
            <person name="Becker A."/>
            <person name="Abrahante J.E."/>
            <person name="Garbe J."/>
            <person name="Badalamenti J.P."/>
            <person name="Herman A."/>
            <person name="Mangelson H."/>
            <person name="Liachko I."/>
            <person name="Sullivan S."/>
            <person name="Sone E.D."/>
            <person name="Koren S."/>
            <person name="Silverstein K.A.T."/>
            <person name="Beckman K.B."/>
            <person name="Gohl D.M."/>
        </authorList>
    </citation>
    <scope>NUCLEOTIDE SEQUENCE</scope>
    <source>
        <strain evidence="2">Duluth1</strain>
        <tissue evidence="2">Whole animal</tissue>
    </source>
</reference>
<keyword evidence="1" id="KW-0812">Transmembrane</keyword>
<evidence type="ECO:0000256" key="1">
    <source>
        <dbReference type="SAM" id="Phobius"/>
    </source>
</evidence>
<feature type="transmembrane region" description="Helical" evidence="1">
    <location>
        <begin position="173"/>
        <end position="197"/>
    </location>
</feature>
<dbReference type="AlphaFoldDB" id="A0A9D4N0M4"/>
<gene>
    <name evidence="2" type="ORF">DPMN_009620</name>
</gene>
<reference evidence="2" key="2">
    <citation type="submission" date="2020-11" db="EMBL/GenBank/DDBJ databases">
        <authorList>
            <person name="McCartney M.A."/>
            <person name="Auch B."/>
            <person name="Kono T."/>
            <person name="Mallez S."/>
            <person name="Becker A."/>
            <person name="Gohl D.M."/>
            <person name="Silverstein K.A.T."/>
            <person name="Koren S."/>
            <person name="Bechman K.B."/>
            <person name="Herman A."/>
            <person name="Abrahante J.E."/>
            <person name="Garbe J."/>
        </authorList>
    </citation>
    <scope>NUCLEOTIDE SEQUENCE</scope>
    <source>
        <strain evidence="2">Duluth1</strain>
        <tissue evidence="2">Whole animal</tissue>
    </source>
</reference>
<name>A0A9D4N0M4_DREPO</name>
<evidence type="ECO:0000313" key="2">
    <source>
        <dbReference type="EMBL" id="KAH3885625.1"/>
    </source>
</evidence>
<dbReference type="OrthoDB" id="10600379at2759"/>
<proteinExistence type="predicted"/>
<evidence type="ECO:0000313" key="3">
    <source>
        <dbReference type="Proteomes" id="UP000828390"/>
    </source>
</evidence>
<dbReference type="EMBL" id="JAIWYP010000001">
    <property type="protein sequence ID" value="KAH3885625.1"/>
    <property type="molecule type" value="Genomic_DNA"/>
</dbReference>